<proteinExistence type="predicted"/>
<protein>
    <submittedName>
        <fullName evidence="2">Uncharacterized protein</fullName>
    </submittedName>
</protein>
<organism evidence="2 3">
    <name type="scientific">Colletotrichum zoysiae</name>
    <dbReference type="NCBI Taxonomy" id="1216348"/>
    <lineage>
        <taxon>Eukaryota</taxon>
        <taxon>Fungi</taxon>
        <taxon>Dikarya</taxon>
        <taxon>Ascomycota</taxon>
        <taxon>Pezizomycotina</taxon>
        <taxon>Sordariomycetes</taxon>
        <taxon>Hypocreomycetidae</taxon>
        <taxon>Glomerellales</taxon>
        <taxon>Glomerellaceae</taxon>
        <taxon>Colletotrichum</taxon>
        <taxon>Colletotrichum graminicola species complex</taxon>
    </lineage>
</organism>
<name>A0AAD9HIX9_9PEZI</name>
<keyword evidence="3" id="KW-1185">Reference proteome</keyword>
<evidence type="ECO:0000313" key="2">
    <source>
        <dbReference type="EMBL" id="KAK2029748.1"/>
    </source>
</evidence>
<dbReference type="AlphaFoldDB" id="A0AAD9HIX9"/>
<dbReference type="EMBL" id="MU842860">
    <property type="protein sequence ID" value="KAK2029748.1"/>
    <property type="molecule type" value="Genomic_DNA"/>
</dbReference>
<keyword evidence="1" id="KW-1133">Transmembrane helix</keyword>
<reference evidence="2" key="1">
    <citation type="submission" date="2021-06" db="EMBL/GenBank/DDBJ databases">
        <title>Comparative genomics, transcriptomics and evolutionary studies reveal genomic signatures of adaptation to plant cell wall in hemibiotrophic fungi.</title>
        <authorList>
            <consortium name="DOE Joint Genome Institute"/>
            <person name="Baroncelli R."/>
            <person name="Diaz J.F."/>
            <person name="Benocci T."/>
            <person name="Peng M."/>
            <person name="Battaglia E."/>
            <person name="Haridas S."/>
            <person name="Andreopoulos W."/>
            <person name="Labutti K."/>
            <person name="Pangilinan J."/>
            <person name="Floch G.L."/>
            <person name="Makela M.R."/>
            <person name="Henrissat B."/>
            <person name="Grigoriev I.V."/>
            <person name="Crouch J.A."/>
            <person name="De Vries R.P."/>
            <person name="Sukno S.A."/>
            <person name="Thon M.R."/>
        </authorList>
    </citation>
    <scope>NUCLEOTIDE SEQUENCE</scope>
    <source>
        <strain evidence="2">MAFF235873</strain>
    </source>
</reference>
<comment type="caution">
    <text evidence="2">The sequence shown here is derived from an EMBL/GenBank/DDBJ whole genome shotgun (WGS) entry which is preliminary data.</text>
</comment>
<sequence length="104" mass="11976">MYRCFLCCFLSFCVCTMWQGTLYIRFWGLRENVVLTLYMAMGLLGRWEPAPMIEKNSSSFLFSSIFIQGIYIQTVRLVGITLPLGAGLVERLYARCPSRRESAL</sequence>
<dbReference type="Proteomes" id="UP001232148">
    <property type="component" value="Unassembled WGS sequence"/>
</dbReference>
<gene>
    <name evidence="2" type="ORF">LX32DRAFT_350105</name>
</gene>
<keyword evidence="1" id="KW-0472">Membrane</keyword>
<evidence type="ECO:0000313" key="3">
    <source>
        <dbReference type="Proteomes" id="UP001232148"/>
    </source>
</evidence>
<accession>A0AAD9HIX9</accession>
<keyword evidence="1" id="KW-0812">Transmembrane</keyword>
<feature type="transmembrane region" description="Helical" evidence="1">
    <location>
        <begin position="59"/>
        <end position="82"/>
    </location>
</feature>
<evidence type="ECO:0000256" key="1">
    <source>
        <dbReference type="SAM" id="Phobius"/>
    </source>
</evidence>